<dbReference type="STRING" id="134849.SAMN05443668_1108"/>
<evidence type="ECO:0000313" key="2">
    <source>
        <dbReference type="EMBL" id="SHN43997.1"/>
    </source>
</evidence>
<gene>
    <name evidence="2" type="ORF">SAMN05443668_1108</name>
</gene>
<name>A0A1M7RCH9_9ACTN</name>
<dbReference type="RefSeq" id="WP_073261029.1">
    <property type="nucleotide sequence ID" value="NZ_FRCS01000010.1"/>
</dbReference>
<dbReference type="Pfam" id="PF20058">
    <property type="entry name" value="DUF6457"/>
    <property type="match status" value="1"/>
</dbReference>
<organism evidence="2 3">
    <name type="scientific">Cryptosporangium aurantiacum</name>
    <dbReference type="NCBI Taxonomy" id="134849"/>
    <lineage>
        <taxon>Bacteria</taxon>
        <taxon>Bacillati</taxon>
        <taxon>Actinomycetota</taxon>
        <taxon>Actinomycetes</taxon>
        <taxon>Cryptosporangiales</taxon>
        <taxon>Cryptosporangiaceae</taxon>
        <taxon>Cryptosporangium</taxon>
    </lineage>
</organism>
<proteinExistence type="predicted"/>
<evidence type="ECO:0000313" key="3">
    <source>
        <dbReference type="Proteomes" id="UP000184440"/>
    </source>
</evidence>
<dbReference type="EMBL" id="FRCS01000010">
    <property type="protein sequence ID" value="SHN43997.1"/>
    <property type="molecule type" value="Genomic_DNA"/>
</dbReference>
<dbReference type="OrthoDB" id="4735656at2"/>
<dbReference type="InterPro" id="IPR045598">
    <property type="entry name" value="DUF6457"/>
</dbReference>
<dbReference type="Proteomes" id="UP000184440">
    <property type="component" value="Unassembled WGS sequence"/>
</dbReference>
<evidence type="ECO:0000259" key="1">
    <source>
        <dbReference type="Pfam" id="PF20058"/>
    </source>
</evidence>
<dbReference type="AlphaFoldDB" id="A0A1M7RCH9"/>
<reference evidence="2 3" key="1">
    <citation type="submission" date="2016-11" db="EMBL/GenBank/DDBJ databases">
        <authorList>
            <person name="Jaros S."/>
            <person name="Januszkiewicz K."/>
            <person name="Wedrychowicz H."/>
        </authorList>
    </citation>
    <scope>NUCLEOTIDE SEQUENCE [LARGE SCALE GENOMIC DNA]</scope>
    <source>
        <strain evidence="2 3">DSM 46144</strain>
    </source>
</reference>
<protein>
    <recommendedName>
        <fullName evidence="1">DUF6457 domain-containing protein</fullName>
    </recommendedName>
</protein>
<sequence length="85" mass="8767">MSNLDDWVAAVSVDLGLDKPVDRSLVLDLARDVAHGVARPAAPLTTYLLGLAVGAGADPRAAATAISALAEGWNPDRVSETTLED</sequence>
<accession>A0A1M7RCH9</accession>
<feature type="domain" description="DUF6457" evidence="1">
    <location>
        <begin position="2"/>
        <end position="75"/>
    </location>
</feature>
<keyword evidence="3" id="KW-1185">Reference proteome</keyword>